<dbReference type="Proteomes" id="UP000004980">
    <property type="component" value="Unassembled WGS sequence"/>
</dbReference>
<protein>
    <submittedName>
        <fullName evidence="2">Uncharacterized protein</fullName>
    </submittedName>
</protein>
<dbReference type="EMBL" id="AKAU01000223">
    <property type="protein sequence ID" value="EIM95875.1"/>
    <property type="molecule type" value="Genomic_DNA"/>
</dbReference>
<sequence>MLHQILEANGGLPDDCIVSYQNTGKEREETIDRPPRSCSTKQRSTRNRFRSTSNKRKATKHWSTTCAATDLTARTTTA</sequence>
<accession>A0AAN1MKS4</accession>
<proteinExistence type="predicted"/>
<reference evidence="3 4" key="1">
    <citation type="journal article" date="2012" name="J. Bacteriol.">
        <title>Draft Genome Sequence of the Soil Bacterium Burkholderia terrae Strain BS001, Which Interacts with Fungal Surface Structures.</title>
        <authorList>
            <person name="Nazir R."/>
            <person name="Hansen M.A."/>
            <person name="Sorensen S."/>
            <person name="van Elsas J.D."/>
        </authorList>
    </citation>
    <scope>NUCLEOTIDE SEQUENCE [LARGE SCALE GENOMIC DNA]</scope>
    <source>
        <strain evidence="3 4">BS001</strain>
    </source>
</reference>
<feature type="compositionally biased region" description="Basic residues" evidence="1">
    <location>
        <begin position="43"/>
        <end position="60"/>
    </location>
</feature>
<dbReference type="Proteomes" id="UP000236649">
    <property type="component" value="Chromosome 2"/>
</dbReference>
<dbReference type="EMBL" id="CP026106">
    <property type="protein sequence ID" value="AUT70751.1"/>
    <property type="molecule type" value="Genomic_DNA"/>
</dbReference>
<dbReference type="AlphaFoldDB" id="A0AAN1MKS4"/>
<evidence type="ECO:0000313" key="4">
    <source>
        <dbReference type="Proteomes" id="UP000004980"/>
    </source>
</evidence>
<feature type="compositionally biased region" description="Basic and acidic residues" evidence="1">
    <location>
        <begin position="24"/>
        <end position="35"/>
    </location>
</feature>
<evidence type="ECO:0000313" key="3">
    <source>
        <dbReference type="EMBL" id="EIM95875.1"/>
    </source>
</evidence>
<keyword evidence="4" id="KW-1185">Reference proteome</keyword>
<gene>
    <name evidence="2" type="ORF">C2L64_20460</name>
    <name evidence="3" type="ORF">WQE_36987</name>
</gene>
<dbReference type="KEGG" id="phs:C2L64_20460"/>
<evidence type="ECO:0000313" key="2">
    <source>
        <dbReference type="EMBL" id="AUT70751.1"/>
    </source>
</evidence>
<feature type="region of interest" description="Disordered" evidence="1">
    <location>
        <begin position="24"/>
        <end position="62"/>
    </location>
</feature>
<reference evidence="2 5" key="2">
    <citation type="submission" date="2018-01" db="EMBL/GenBank/DDBJ databases">
        <title>Species boundaries and ecological features among Paraburkholderia terrae DSMZ17804T, P. hospita DSMZ17164T and P. caribensis DSMZ13236T.</title>
        <authorList>
            <person name="Pratama A.A."/>
        </authorList>
    </citation>
    <scope>NUCLEOTIDE SEQUENCE [LARGE SCALE GENOMIC DNA]</scope>
    <source>
        <strain evidence="2 5">DSM 17164</strain>
    </source>
</reference>
<organism evidence="2 5">
    <name type="scientific">Paraburkholderia hospita</name>
    <dbReference type="NCBI Taxonomy" id="169430"/>
    <lineage>
        <taxon>Bacteria</taxon>
        <taxon>Pseudomonadati</taxon>
        <taxon>Pseudomonadota</taxon>
        <taxon>Betaproteobacteria</taxon>
        <taxon>Burkholderiales</taxon>
        <taxon>Burkholderiaceae</taxon>
        <taxon>Paraburkholderia</taxon>
    </lineage>
</organism>
<evidence type="ECO:0000256" key="1">
    <source>
        <dbReference type="SAM" id="MobiDB-lite"/>
    </source>
</evidence>
<evidence type="ECO:0000313" key="5">
    <source>
        <dbReference type="Proteomes" id="UP000236649"/>
    </source>
</evidence>
<name>A0AAN1MKS4_9BURK</name>
<dbReference type="RefSeq" id="WP_007590193.1">
    <property type="nucleotide sequence ID" value="NZ_CAXURH020000002.1"/>
</dbReference>